<accession>A0A3M7QTY8</accession>
<evidence type="ECO:0000313" key="1">
    <source>
        <dbReference type="EMBL" id="RNA14574.1"/>
    </source>
</evidence>
<protein>
    <submittedName>
        <fullName evidence="1">Uncharacterized protein</fullName>
    </submittedName>
</protein>
<organism evidence="1 2">
    <name type="scientific">Brachionus plicatilis</name>
    <name type="common">Marine rotifer</name>
    <name type="synonym">Brachionus muelleri</name>
    <dbReference type="NCBI Taxonomy" id="10195"/>
    <lineage>
        <taxon>Eukaryota</taxon>
        <taxon>Metazoa</taxon>
        <taxon>Spiralia</taxon>
        <taxon>Gnathifera</taxon>
        <taxon>Rotifera</taxon>
        <taxon>Eurotatoria</taxon>
        <taxon>Monogononta</taxon>
        <taxon>Pseudotrocha</taxon>
        <taxon>Ploima</taxon>
        <taxon>Brachionidae</taxon>
        <taxon>Brachionus</taxon>
    </lineage>
</organism>
<comment type="caution">
    <text evidence="1">The sequence shown here is derived from an EMBL/GenBank/DDBJ whole genome shotgun (WGS) entry which is preliminary data.</text>
</comment>
<dbReference type="AlphaFoldDB" id="A0A3M7QTY8"/>
<sequence>MHYLMTANQKLVQIVTKLVTRKEKITSNQYKMFDKGNSSSWKLQTASSKFLGLLKTILRMLKSFRVESENKF</sequence>
<evidence type="ECO:0000313" key="2">
    <source>
        <dbReference type="Proteomes" id="UP000276133"/>
    </source>
</evidence>
<keyword evidence="2" id="KW-1185">Reference proteome</keyword>
<reference evidence="1 2" key="1">
    <citation type="journal article" date="2018" name="Sci. Rep.">
        <title>Genomic signatures of local adaptation to the degree of environmental predictability in rotifers.</title>
        <authorList>
            <person name="Franch-Gras L."/>
            <person name="Hahn C."/>
            <person name="Garcia-Roger E.M."/>
            <person name="Carmona M.J."/>
            <person name="Serra M."/>
            <person name="Gomez A."/>
        </authorList>
    </citation>
    <scope>NUCLEOTIDE SEQUENCE [LARGE SCALE GENOMIC DNA]</scope>
    <source>
        <strain evidence="1">HYR1</strain>
    </source>
</reference>
<dbReference type="Proteomes" id="UP000276133">
    <property type="component" value="Unassembled WGS sequence"/>
</dbReference>
<name>A0A3M7QTY8_BRAPC</name>
<gene>
    <name evidence="1" type="ORF">BpHYR1_014013</name>
</gene>
<proteinExistence type="predicted"/>
<dbReference type="EMBL" id="REGN01005157">
    <property type="protein sequence ID" value="RNA14574.1"/>
    <property type="molecule type" value="Genomic_DNA"/>
</dbReference>